<evidence type="ECO:0000256" key="4">
    <source>
        <dbReference type="SAM" id="Coils"/>
    </source>
</evidence>
<protein>
    <submittedName>
        <fullName evidence="6">Uncharacterized protein</fullName>
    </submittedName>
</protein>
<evidence type="ECO:0000256" key="2">
    <source>
        <dbReference type="ARBA" id="ARBA00022771"/>
    </source>
</evidence>
<dbReference type="GO" id="GO:0008270">
    <property type="term" value="F:zinc ion binding"/>
    <property type="evidence" value="ECO:0007669"/>
    <property type="project" value="UniProtKB-KW"/>
</dbReference>
<dbReference type="EMBL" id="JARBHA010000008">
    <property type="protein sequence ID" value="KAJ9695744.1"/>
    <property type="molecule type" value="Genomic_DNA"/>
</dbReference>
<keyword evidence="5" id="KW-0472">Membrane</keyword>
<feature type="transmembrane region" description="Helical" evidence="5">
    <location>
        <begin position="71"/>
        <end position="91"/>
    </location>
</feature>
<name>A0AA38ZWR0_VITRO</name>
<proteinExistence type="predicted"/>
<sequence length="100" mass="11170">MDDDPGSIRRMSTRTRKAASKMAAALASTDNRNQAALARLEALENDNAGMEMIDVNDDEDASLDDDDEGQISYYSSIFLVLILLFYFYFAFKIEVNRSGS</sequence>
<keyword evidence="7" id="KW-1185">Reference proteome</keyword>
<keyword evidence="2" id="KW-0863">Zinc-finger</keyword>
<evidence type="ECO:0000313" key="6">
    <source>
        <dbReference type="EMBL" id="KAJ9695744.1"/>
    </source>
</evidence>
<keyword evidence="5" id="KW-0812">Transmembrane</keyword>
<keyword evidence="4" id="KW-0175">Coiled coil</keyword>
<dbReference type="PANTHER" id="PTHR13093">
    <property type="entry name" value="ZINC FINGER HIT DOMAIN CONTAINING PROTEIN 1"/>
    <property type="match status" value="1"/>
</dbReference>
<evidence type="ECO:0000313" key="7">
    <source>
        <dbReference type="Proteomes" id="UP001168098"/>
    </source>
</evidence>
<evidence type="ECO:0000256" key="1">
    <source>
        <dbReference type="ARBA" id="ARBA00022723"/>
    </source>
</evidence>
<keyword evidence="1" id="KW-0479">Metal-binding</keyword>
<dbReference type="InterPro" id="IPR039723">
    <property type="entry name" value="Vps71/ZNHIT1"/>
</dbReference>
<comment type="caution">
    <text evidence="6">The sequence shown here is derived from an EMBL/GenBank/DDBJ whole genome shotgun (WGS) entry which is preliminary data.</text>
</comment>
<reference evidence="6 7" key="1">
    <citation type="journal article" date="2023" name="BMC Biotechnol.">
        <title>Vitis rotundifolia cv Carlos genome sequencing.</title>
        <authorList>
            <person name="Huff M."/>
            <person name="Hulse-Kemp A."/>
            <person name="Scheffler B."/>
            <person name="Youngblood R."/>
            <person name="Simpson S."/>
            <person name="Babiker E."/>
            <person name="Staton M."/>
        </authorList>
    </citation>
    <scope>NUCLEOTIDE SEQUENCE [LARGE SCALE GENOMIC DNA]</scope>
    <source>
        <tissue evidence="6">Leaf</tissue>
    </source>
</reference>
<dbReference type="GO" id="GO:0006338">
    <property type="term" value="P:chromatin remodeling"/>
    <property type="evidence" value="ECO:0007669"/>
    <property type="project" value="InterPro"/>
</dbReference>
<dbReference type="AlphaFoldDB" id="A0AA38ZWR0"/>
<organism evidence="6 7">
    <name type="scientific">Vitis rotundifolia</name>
    <name type="common">Muscadine grape</name>
    <dbReference type="NCBI Taxonomy" id="103349"/>
    <lineage>
        <taxon>Eukaryota</taxon>
        <taxon>Viridiplantae</taxon>
        <taxon>Streptophyta</taxon>
        <taxon>Embryophyta</taxon>
        <taxon>Tracheophyta</taxon>
        <taxon>Spermatophyta</taxon>
        <taxon>Magnoliopsida</taxon>
        <taxon>eudicotyledons</taxon>
        <taxon>Gunneridae</taxon>
        <taxon>Pentapetalae</taxon>
        <taxon>rosids</taxon>
        <taxon>Vitales</taxon>
        <taxon>Vitaceae</taxon>
        <taxon>Viteae</taxon>
        <taxon>Vitis</taxon>
    </lineage>
</organism>
<accession>A0AA38ZWR0</accession>
<dbReference type="Proteomes" id="UP001168098">
    <property type="component" value="Unassembled WGS sequence"/>
</dbReference>
<keyword evidence="3" id="KW-0862">Zinc</keyword>
<keyword evidence="5" id="KW-1133">Transmembrane helix</keyword>
<evidence type="ECO:0000256" key="5">
    <source>
        <dbReference type="SAM" id="Phobius"/>
    </source>
</evidence>
<evidence type="ECO:0000256" key="3">
    <source>
        <dbReference type="ARBA" id="ARBA00022833"/>
    </source>
</evidence>
<gene>
    <name evidence="6" type="ORF">PVL29_010963</name>
</gene>
<feature type="coiled-coil region" evidence="4">
    <location>
        <begin position="26"/>
        <end position="53"/>
    </location>
</feature>